<dbReference type="RefSeq" id="WP_326927908.1">
    <property type="nucleotide sequence ID" value="NZ_CP123443.1"/>
</dbReference>
<protein>
    <submittedName>
        <fullName evidence="1">Uncharacterized protein</fullName>
    </submittedName>
</protein>
<sequence>MEFTFGISAAVTTTLPAQLGKGYIKRTLTKGVGREVFMAHLNTIPDDLNTLTADHFMKENTTYYLHIYQGRELASQKSFTTAKFTTLSTSERRQGANNIGIHSRDEYFPSNGAVIATGRGTVSTPKTSTEVSSPKKIEVKKEEYLILPMRVVVPILAEPSLITSAEESEIFLFQAKAFNGNGQEPIFSYLGITNPPTIGDNSTGMNSTTICLEISQTKSVNFDAYLSCIITIPISDPAAEDNFTTGNLMLEFTNQLNAAKYIGTQSVANVQLITR</sequence>
<evidence type="ECO:0000313" key="2">
    <source>
        <dbReference type="Proteomes" id="UP001228690"/>
    </source>
</evidence>
<evidence type="ECO:0000313" key="1">
    <source>
        <dbReference type="EMBL" id="WGK69722.1"/>
    </source>
</evidence>
<name>A0ABY8MI71_9SPIO</name>
<dbReference type="Proteomes" id="UP001228690">
    <property type="component" value="Chromosome"/>
</dbReference>
<dbReference type="EMBL" id="CP123443">
    <property type="protein sequence ID" value="WGK69722.1"/>
    <property type="molecule type" value="Genomic_DNA"/>
</dbReference>
<proteinExistence type="predicted"/>
<organism evidence="1 2">
    <name type="scientific">Candidatus Haliotispira prima</name>
    <dbReference type="NCBI Taxonomy" id="3034016"/>
    <lineage>
        <taxon>Bacteria</taxon>
        <taxon>Pseudomonadati</taxon>
        <taxon>Spirochaetota</taxon>
        <taxon>Spirochaetia</taxon>
        <taxon>Spirochaetales</taxon>
        <taxon>Spirochaetaceae</taxon>
        <taxon>Candidatus Haliotispira</taxon>
    </lineage>
</organism>
<accession>A0ABY8MI71</accession>
<keyword evidence="2" id="KW-1185">Reference proteome</keyword>
<reference evidence="1 2" key="1">
    <citation type="submission" date="2023-04" db="EMBL/GenBank/DDBJ databases">
        <title>Spirochaete genome identified in red abalone sample constitutes a novel genus.</title>
        <authorList>
            <person name="Sharma S.P."/>
            <person name="Purcell C.M."/>
            <person name="Hyde J.R."/>
            <person name="Severin A.J."/>
        </authorList>
    </citation>
    <scope>NUCLEOTIDE SEQUENCE [LARGE SCALE GENOMIC DNA]</scope>
    <source>
        <strain evidence="1 2">SP-2023</strain>
    </source>
</reference>
<gene>
    <name evidence="1" type="ORF">P0082_02340</name>
</gene>